<keyword evidence="1" id="KW-1133">Transmembrane helix</keyword>
<keyword evidence="1" id="KW-0812">Transmembrane</keyword>
<evidence type="ECO:0000313" key="2">
    <source>
        <dbReference type="EMBL" id="WRO23695.1"/>
    </source>
</evidence>
<feature type="transmembrane region" description="Helical" evidence="1">
    <location>
        <begin position="67"/>
        <end position="90"/>
    </location>
</feature>
<dbReference type="KEGG" id="dbc:MFMK1_003563"/>
<evidence type="ECO:0000256" key="1">
    <source>
        <dbReference type="SAM" id="Phobius"/>
    </source>
</evidence>
<feature type="transmembrane region" description="Helical" evidence="1">
    <location>
        <begin position="31"/>
        <end position="55"/>
    </location>
</feature>
<reference evidence="2 3" key="1">
    <citation type="submission" date="2023-04" db="EMBL/GenBank/DDBJ databases">
        <authorList>
            <person name="Hsu D."/>
        </authorList>
    </citation>
    <scope>NUCLEOTIDE SEQUENCE [LARGE SCALE GENOMIC DNA]</scope>
    <source>
        <strain evidence="2 3">MK1</strain>
    </source>
</reference>
<dbReference type="EMBL" id="CP121694">
    <property type="protein sequence ID" value="WRO23695.1"/>
    <property type="molecule type" value="Genomic_DNA"/>
</dbReference>
<dbReference type="RefSeq" id="WP_366923070.1">
    <property type="nucleotide sequence ID" value="NZ_CP121694.1"/>
</dbReference>
<name>A0AAU0US71_9FIRM</name>
<evidence type="ECO:0000313" key="3">
    <source>
        <dbReference type="Proteomes" id="UP001329915"/>
    </source>
</evidence>
<keyword evidence="3" id="KW-1185">Reference proteome</keyword>
<accession>A0AAU0US71</accession>
<sequence length="159" mass="18357">MFQPALVSFYKAVLFGIATILLIPKEKYKKFLIYGFLLGAVGDVLIVTLVGGLLGLIKYQNTGPFNILGLFSFWTPLAWMFTLMLFLYFLPVRIVFYHVYIVGFALFGFMVGLVLQHLGTFQYVGNYIYFAPITFITWFFLSAWLYRRSENIALLNKIK</sequence>
<proteinExistence type="predicted"/>
<protein>
    <recommendedName>
        <fullName evidence="4">DUF2878 domain-containing protein</fullName>
    </recommendedName>
</protein>
<keyword evidence="1" id="KW-0472">Membrane</keyword>
<organism evidence="2 3">
    <name type="scientific">Metallumcola ferriviriculae</name>
    <dbReference type="NCBI Taxonomy" id="3039180"/>
    <lineage>
        <taxon>Bacteria</taxon>
        <taxon>Bacillati</taxon>
        <taxon>Bacillota</taxon>
        <taxon>Clostridia</taxon>
        <taxon>Neomoorellales</taxon>
        <taxon>Desulfitibacteraceae</taxon>
        <taxon>Metallumcola</taxon>
    </lineage>
</organism>
<dbReference type="Proteomes" id="UP001329915">
    <property type="component" value="Chromosome"/>
</dbReference>
<evidence type="ECO:0008006" key="4">
    <source>
        <dbReference type="Google" id="ProtNLM"/>
    </source>
</evidence>
<dbReference type="AlphaFoldDB" id="A0AAU0US71"/>
<feature type="transmembrane region" description="Helical" evidence="1">
    <location>
        <begin position="97"/>
        <end position="115"/>
    </location>
</feature>
<gene>
    <name evidence="2" type="ORF">MFMK1_003563</name>
</gene>
<feature type="transmembrane region" description="Helical" evidence="1">
    <location>
        <begin position="127"/>
        <end position="146"/>
    </location>
</feature>
<feature type="transmembrane region" description="Helical" evidence="1">
    <location>
        <begin position="6"/>
        <end position="24"/>
    </location>
</feature>